<dbReference type="GO" id="GO:0005975">
    <property type="term" value="P:carbohydrate metabolic process"/>
    <property type="evidence" value="ECO:0007669"/>
    <property type="project" value="InterPro"/>
</dbReference>
<dbReference type="GO" id="GO:0016853">
    <property type="term" value="F:isomerase activity"/>
    <property type="evidence" value="ECO:0007669"/>
    <property type="project" value="UniProtKB-KW"/>
</dbReference>
<dbReference type="Pfam" id="PF07221">
    <property type="entry name" value="GlcNAc_2-epim"/>
    <property type="match status" value="1"/>
</dbReference>
<protein>
    <submittedName>
        <fullName evidence="4">AGE family epimerase/isomerase</fullName>
    </submittedName>
</protein>
<comment type="similarity">
    <text evidence="1">Belongs to the N-acylglucosamine 2-epimerase family.</text>
</comment>
<dbReference type="OrthoDB" id="9806359at2"/>
<sequence length="425" mass="45765">MVAAPTTDWLDAEGDALLAFAAGARTPLGFGALDTAGHVPEPRRAELWITCRMTHVFALGALRGRPGCAALADHGVAALTTTFADAEHGGWFTAVEQADGGTHLSDGGPHPGTTVHPAPGDGERKAAYPHAFVLLAAASATAASRPGAAALLDQACAVQDAHFWAEDEGMVRESWDRAFAVEEAYRGVNANMHTVEAYLAAADITGEDRWLDRALRITRRVVDGFARAHAWRLPEHFTPAWEPTLDHHRDDPAHPFRPYGATIGHWLEWARLTLHLRAALTARHRPTEAWMLEAPRALFAAATAEGWAADGAAGFVYTVDFDGAPVVRQRMHWVVCEAIGAAAALHTATGEADYALWYATWWDYARRHLIEAPGRWHHELAPDNTPAAGTWAGRPDVYHAYQATLVPRLPLAPALAPAVAAGLLA</sequence>
<evidence type="ECO:0000256" key="2">
    <source>
        <dbReference type="ARBA" id="ARBA00023235"/>
    </source>
</evidence>
<dbReference type="KEGG" id="gyu:FE374_01395"/>
<dbReference type="InterPro" id="IPR012341">
    <property type="entry name" value="6hp_glycosidase-like_sf"/>
</dbReference>
<dbReference type="SUPFAM" id="SSF48208">
    <property type="entry name" value="Six-hairpin glycosidases"/>
    <property type="match status" value="1"/>
</dbReference>
<dbReference type="InterPro" id="IPR010819">
    <property type="entry name" value="AGE/CE"/>
</dbReference>
<evidence type="ECO:0000256" key="3">
    <source>
        <dbReference type="SAM" id="MobiDB-lite"/>
    </source>
</evidence>
<proteinExistence type="inferred from homology"/>
<keyword evidence="2 4" id="KW-0413">Isomerase</keyword>
<name>A0A5B8BYQ4_9MICO</name>
<accession>A0A5B8BYQ4</accession>
<dbReference type="EMBL" id="CP040915">
    <property type="protein sequence ID" value="QDC23464.1"/>
    <property type="molecule type" value="Genomic_DNA"/>
</dbReference>
<organism evidence="4 5">
    <name type="scientific">Georgenia yuyongxinii</name>
    <dbReference type="NCBI Taxonomy" id="2589797"/>
    <lineage>
        <taxon>Bacteria</taxon>
        <taxon>Bacillati</taxon>
        <taxon>Actinomycetota</taxon>
        <taxon>Actinomycetes</taxon>
        <taxon>Micrococcales</taxon>
        <taxon>Bogoriellaceae</taxon>
        <taxon>Georgenia</taxon>
    </lineage>
</organism>
<dbReference type="Gene3D" id="1.50.10.10">
    <property type="match status" value="1"/>
</dbReference>
<dbReference type="Proteomes" id="UP000314616">
    <property type="component" value="Chromosome"/>
</dbReference>
<dbReference type="PANTHER" id="PTHR15108">
    <property type="entry name" value="N-ACYLGLUCOSAMINE-2-EPIMERASE"/>
    <property type="match status" value="1"/>
</dbReference>
<dbReference type="InterPro" id="IPR008928">
    <property type="entry name" value="6-hairpin_glycosidase_sf"/>
</dbReference>
<dbReference type="RefSeq" id="WP_139926906.1">
    <property type="nucleotide sequence ID" value="NZ_CP040915.1"/>
</dbReference>
<feature type="region of interest" description="Disordered" evidence="3">
    <location>
        <begin position="99"/>
        <end position="122"/>
    </location>
</feature>
<evidence type="ECO:0000256" key="1">
    <source>
        <dbReference type="ARBA" id="ARBA00008558"/>
    </source>
</evidence>
<evidence type="ECO:0000313" key="4">
    <source>
        <dbReference type="EMBL" id="QDC23464.1"/>
    </source>
</evidence>
<evidence type="ECO:0000313" key="5">
    <source>
        <dbReference type="Proteomes" id="UP000314616"/>
    </source>
</evidence>
<gene>
    <name evidence="4" type="ORF">FE374_01395</name>
</gene>
<dbReference type="AlphaFoldDB" id="A0A5B8BYQ4"/>
<reference evidence="4 5" key="1">
    <citation type="submission" date="2019-05" db="EMBL/GenBank/DDBJ databases">
        <title>Georgenia *** sp. nov., and Georgenia *** sp. nov., isolated from the intestinal contents of plateau pika (Ochotona curzoniae) in the Qinghai-Tibet plateau of China.</title>
        <authorList>
            <person name="Tian Z."/>
        </authorList>
    </citation>
    <scope>NUCLEOTIDE SEQUENCE [LARGE SCALE GENOMIC DNA]</scope>
    <source>
        <strain evidence="4 5">Z443</strain>
    </source>
</reference>